<name>A0AAV1VW50_LUPLU</name>
<sequence>MPSASDSDANRDPPIYSVHDTEPFFDRCDDDNENRYVENTVPLDYDIDGDDALLSEEEETEPVNLAGETQRLDDFDDSDGDCDTQLFDEERGGGGTEVLENVDSDDPHCVDTAQSQDTTAGKKKLSEESDDVRHRNTNSGSMPPRYTFLRAESLRRAALARRNMALKQTHVETNSIMDVSQSCRETLAVNDNGEPVPTRSEKFCGVGQENHRGKDSVEVAGSMDKNMCKVASTAVRKLFIDDLTFETSEASLICNDLNEEDSLDKLPIYHDDLAGLSYIDSQEPGDLSQINALDFVDKFLKDNAMDLDQEIRPVKNVEEKSKSLPPSKGQQSLAKRVSDRGKSGEAEIYDWNDSCEDEGGGDIFLRRKEDFFDGRTHKPKSLPGLQKIKVRRSNDDNDEKQSSFPKKRKMAVHSDSRLGMLNLKVRDNTVQEGTRKLKRNLANELDEQFKTNCSGGEVQRNPKAGVQEMLDVGIDTQIAAEAMEALCNANDIVANDVARVTRSRKTGQLSSSIIGKAGPAISKEHSRQYDRKRKVNDKSDLQTPGLSKKSTKMVRQCKQDNVMTRSMRSKLNAERNQTCSANENDRIVSSPKNEQRKSAETLKRHQLDELNNLDSNGSGGKTINKKHLHSEVCHFTPIARRTRQSRPVNRLIKSDVGSKSLGGDIANGSHEKRSGIGRHSSKPLDTKSTPGSFDHFEVDASTELCELETLAPKANAVSVNGDVEMGTIDFPKRRRSIRIREFSSNDKGSEKLVGPSKATAQPEDIGQSTASMRKMRTGSRSAVKSLVNCRTQSSLYGGSEISSIDQRQGKALKPNLDKVTAGDTHICYNVADKKDANLNSVEKNNADDFLSTNTFEFTNSNESPRGGYKSADLASATPANCKTLVNDASPVCMGDGYYKRSCNINVSNSCLLKVFREDLDRELVSLRAIRPELTTPSKHSRKRRDMTDVRILYSQHLDEDIVKHQKKVLSRLGVSVASSIADATHFIADQFVRTRNMLEAIAYGKPVVTHLWIESCGQASCFSDERNYILRDTKKEKEIGFSMPVSLARASQHPLLEGRKVLITPNAKPSKEIISSLVKAVQGQAVERVGRSALKDHKFPDDLLILSCEEDYSSCVPFLEKGAMVCSSELLLNGIVIQKLEYERHSLFADQVKKTRSTIWFKRDEKTFIPVTKCS</sequence>
<feature type="compositionally biased region" description="Basic and acidic residues" evidence="4">
    <location>
        <begin position="124"/>
        <end position="134"/>
    </location>
</feature>
<dbReference type="PROSITE" id="PS50172">
    <property type="entry name" value="BRCT"/>
    <property type="match status" value="1"/>
</dbReference>
<dbReference type="CDD" id="cd18432">
    <property type="entry name" value="BRCT_PAXIP1_rpt6_like"/>
    <property type="match status" value="1"/>
</dbReference>
<dbReference type="EMBL" id="CAXHTB010000002">
    <property type="protein sequence ID" value="CAL0301210.1"/>
    <property type="molecule type" value="Genomic_DNA"/>
</dbReference>
<comment type="caution">
    <text evidence="6">The sequence shown here is derived from an EMBL/GenBank/DDBJ whole genome shotgun (WGS) entry which is preliminary data.</text>
</comment>
<feature type="compositionally biased region" description="Basic and acidic residues" evidence="4">
    <location>
        <begin position="392"/>
        <end position="401"/>
    </location>
</feature>
<feature type="domain" description="BRCT" evidence="5">
    <location>
        <begin position="941"/>
        <end position="1030"/>
    </location>
</feature>
<feature type="region of interest" description="Disordered" evidence="4">
    <location>
        <begin position="505"/>
        <end position="624"/>
    </location>
</feature>
<dbReference type="SUPFAM" id="SSF52113">
    <property type="entry name" value="BRCT domain"/>
    <property type="match status" value="1"/>
</dbReference>
<evidence type="ECO:0000313" key="7">
    <source>
        <dbReference type="Proteomes" id="UP001497480"/>
    </source>
</evidence>
<feature type="region of interest" description="Disordered" evidence="4">
    <location>
        <begin position="375"/>
        <end position="413"/>
    </location>
</feature>
<gene>
    <name evidence="6" type="ORF">LLUT_LOCUS2270</name>
</gene>
<evidence type="ECO:0000313" key="6">
    <source>
        <dbReference type="EMBL" id="CAL0301210.1"/>
    </source>
</evidence>
<evidence type="ECO:0000256" key="4">
    <source>
        <dbReference type="SAM" id="MobiDB-lite"/>
    </source>
</evidence>
<keyword evidence="3" id="KW-0539">Nucleus</keyword>
<dbReference type="Proteomes" id="UP001497480">
    <property type="component" value="Unassembled WGS sequence"/>
</dbReference>
<feature type="region of interest" description="Disordered" evidence="4">
    <location>
        <begin position="655"/>
        <end position="690"/>
    </location>
</feature>
<evidence type="ECO:0000256" key="2">
    <source>
        <dbReference type="ARBA" id="ARBA00022763"/>
    </source>
</evidence>
<dbReference type="InterPro" id="IPR036420">
    <property type="entry name" value="BRCT_dom_sf"/>
</dbReference>
<dbReference type="GO" id="GO:0006974">
    <property type="term" value="P:DNA damage response"/>
    <property type="evidence" value="ECO:0007669"/>
    <property type="project" value="UniProtKB-KW"/>
</dbReference>
<organism evidence="6 7">
    <name type="scientific">Lupinus luteus</name>
    <name type="common">European yellow lupine</name>
    <dbReference type="NCBI Taxonomy" id="3873"/>
    <lineage>
        <taxon>Eukaryota</taxon>
        <taxon>Viridiplantae</taxon>
        <taxon>Streptophyta</taxon>
        <taxon>Embryophyta</taxon>
        <taxon>Tracheophyta</taxon>
        <taxon>Spermatophyta</taxon>
        <taxon>Magnoliopsida</taxon>
        <taxon>eudicotyledons</taxon>
        <taxon>Gunneridae</taxon>
        <taxon>Pentapetalae</taxon>
        <taxon>rosids</taxon>
        <taxon>fabids</taxon>
        <taxon>Fabales</taxon>
        <taxon>Fabaceae</taxon>
        <taxon>Papilionoideae</taxon>
        <taxon>50 kb inversion clade</taxon>
        <taxon>genistoids sensu lato</taxon>
        <taxon>core genistoids</taxon>
        <taxon>Genisteae</taxon>
        <taxon>Lupinus</taxon>
    </lineage>
</organism>
<dbReference type="Pfam" id="PF16589">
    <property type="entry name" value="BRCT_2"/>
    <property type="match status" value="1"/>
</dbReference>
<dbReference type="PANTHER" id="PTHR23196">
    <property type="entry name" value="PAX TRANSCRIPTION ACTIVATION DOMAIN INTERACTING PROTEIN"/>
    <property type="match status" value="1"/>
</dbReference>
<dbReference type="Pfam" id="PF16770">
    <property type="entry name" value="RTT107_BRCT_5"/>
    <property type="match status" value="1"/>
</dbReference>
<protein>
    <recommendedName>
        <fullName evidence="5">BRCT domain-containing protein</fullName>
    </recommendedName>
</protein>
<dbReference type="AlphaFoldDB" id="A0AAV1VW50"/>
<feature type="compositionally biased region" description="Basic and acidic residues" evidence="4">
    <location>
        <begin position="593"/>
        <end position="608"/>
    </location>
</feature>
<feature type="region of interest" description="Disordered" evidence="4">
    <location>
        <begin position="1"/>
        <end position="145"/>
    </location>
</feature>
<reference evidence="6 7" key="1">
    <citation type="submission" date="2024-03" db="EMBL/GenBank/DDBJ databases">
        <authorList>
            <person name="Martinez-Hernandez J."/>
        </authorList>
    </citation>
    <scope>NUCLEOTIDE SEQUENCE [LARGE SCALE GENOMIC DNA]</scope>
</reference>
<dbReference type="GO" id="GO:0005634">
    <property type="term" value="C:nucleus"/>
    <property type="evidence" value="ECO:0007669"/>
    <property type="project" value="UniProtKB-SubCell"/>
</dbReference>
<dbReference type="InterPro" id="IPR051579">
    <property type="entry name" value="DDR_Transcriptional_Reg"/>
</dbReference>
<keyword evidence="2" id="KW-0227">DNA damage</keyword>
<dbReference type="PANTHER" id="PTHR23196:SF1">
    <property type="entry name" value="PAX-INTERACTING PROTEIN 1"/>
    <property type="match status" value="1"/>
</dbReference>
<keyword evidence="7" id="KW-1185">Reference proteome</keyword>
<proteinExistence type="predicted"/>
<dbReference type="SMART" id="SM00292">
    <property type="entry name" value="BRCT"/>
    <property type="match status" value="1"/>
</dbReference>
<feature type="region of interest" description="Disordered" evidence="4">
    <location>
        <begin position="743"/>
        <end position="762"/>
    </location>
</feature>
<feature type="region of interest" description="Disordered" evidence="4">
    <location>
        <begin position="316"/>
        <end position="341"/>
    </location>
</feature>
<evidence type="ECO:0000256" key="1">
    <source>
        <dbReference type="ARBA" id="ARBA00004123"/>
    </source>
</evidence>
<dbReference type="Gene3D" id="3.40.50.10190">
    <property type="entry name" value="BRCT domain"/>
    <property type="match status" value="2"/>
</dbReference>
<feature type="compositionally biased region" description="Acidic residues" evidence="4">
    <location>
        <begin position="45"/>
        <end position="61"/>
    </location>
</feature>
<dbReference type="CDD" id="cd17744">
    <property type="entry name" value="BRCT_MDC1_rpt1"/>
    <property type="match status" value="1"/>
</dbReference>
<dbReference type="InterPro" id="IPR001357">
    <property type="entry name" value="BRCT_dom"/>
</dbReference>
<evidence type="ECO:0000256" key="3">
    <source>
        <dbReference type="ARBA" id="ARBA00023242"/>
    </source>
</evidence>
<evidence type="ECO:0000259" key="5">
    <source>
        <dbReference type="PROSITE" id="PS50172"/>
    </source>
</evidence>
<accession>A0AAV1VW50</accession>
<comment type="subcellular location">
    <subcellularLocation>
        <location evidence="1">Nucleus</location>
    </subcellularLocation>
</comment>